<gene>
    <name evidence="1" type="ORF">J2750_000063</name>
</gene>
<dbReference type="AlphaFoldDB" id="A0AA90Z6E3"/>
<reference evidence="1 2" key="1">
    <citation type="submission" date="2023-07" db="EMBL/GenBank/DDBJ databases">
        <title>Genomic Encyclopedia of Type Strains, Phase IV (KMG-IV): sequencing the most valuable type-strain genomes for metagenomic binning, comparative biology and taxonomic classification.</title>
        <authorList>
            <person name="Goeker M."/>
        </authorList>
    </citation>
    <scope>NUCLEOTIDE SEQUENCE [LARGE SCALE GENOMIC DNA]</scope>
    <source>
        <strain evidence="1 2">DSM 17273</strain>
    </source>
</reference>
<comment type="caution">
    <text evidence="1">The sequence shown here is derived from an EMBL/GenBank/DDBJ whole genome shotgun (WGS) entry which is preliminary data.</text>
</comment>
<name>A0AA90Z6E3_9EURY</name>
<sequence length="156" mass="18215">MSAVVKTVTPFTNQDILLEALDELGVEYNVEGTRIITDRKDYYGHQSFELGKNGAFNFQHDSSAEITNYPWTSINFREWKTVTSFLNAVEKAYKNAYGQMIERLAEEERIREEEIKKQYVEKIRNETIDRAKGQGYMIKESRQGNKVKLVLTRTVY</sequence>
<dbReference type="EMBL" id="JAVDQI010000001">
    <property type="protein sequence ID" value="MDR6221631.1"/>
    <property type="molecule type" value="Genomic_DNA"/>
</dbReference>
<proteinExistence type="predicted"/>
<organism evidence="1 2">
    <name type="scientific">Methanococcoides alaskense</name>
    <dbReference type="NCBI Taxonomy" id="325778"/>
    <lineage>
        <taxon>Archaea</taxon>
        <taxon>Methanobacteriati</taxon>
        <taxon>Methanobacteriota</taxon>
        <taxon>Stenosarchaea group</taxon>
        <taxon>Methanomicrobia</taxon>
        <taxon>Methanosarcinales</taxon>
        <taxon>Methanosarcinaceae</taxon>
        <taxon>Methanococcoides</taxon>
    </lineage>
</organism>
<evidence type="ECO:0000313" key="1">
    <source>
        <dbReference type="EMBL" id="MDR6221631.1"/>
    </source>
</evidence>
<evidence type="ECO:0000313" key="2">
    <source>
        <dbReference type="Proteomes" id="UP001185015"/>
    </source>
</evidence>
<protein>
    <submittedName>
        <fullName evidence="1">Uncharacterized protein</fullName>
    </submittedName>
</protein>
<dbReference type="Proteomes" id="UP001185015">
    <property type="component" value="Unassembled WGS sequence"/>
</dbReference>
<accession>A0AA90Z6E3</accession>
<keyword evidence="2" id="KW-1185">Reference proteome</keyword>
<dbReference type="RefSeq" id="WP_270096545.1">
    <property type="nucleotide sequence ID" value="NZ_JAQFFK010000003.1"/>
</dbReference>